<name>A0A839HIC9_9BURK</name>
<comment type="function">
    <text evidence="2">Mediates coordination of peptidoglycan synthesis and outer membrane constriction during cell division.</text>
</comment>
<dbReference type="InterPro" id="IPR034706">
    <property type="entry name" value="CpoB"/>
</dbReference>
<dbReference type="Pfam" id="PF13525">
    <property type="entry name" value="YfiO"/>
    <property type="match status" value="1"/>
</dbReference>
<comment type="caution">
    <text evidence="4">The sequence shown here is derived from an EMBL/GenBank/DDBJ whole genome shotgun (WGS) entry which is preliminary data.</text>
</comment>
<gene>
    <name evidence="4" type="primary">ybgF</name>
    <name evidence="2" type="synonym">cpoB</name>
    <name evidence="4" type="ORF">H4F90_01030</name>
</gene>
<accession>A0A839HIC9</accession>
<dbReference type="AlphaFoldDB" id="A0A839HIC9"/>
<protein>
    <recommendedName>
        <fullName evidence="2">Cell division coordinator CpoB</fullName>
    </recommendedName>
</protein>
<dbReference type="GO" id="GO:0043093">
    <property type="term" value="P:FtsZ-dependent cytokinesis"/>
    <property type="evidence" value="ECO:0007669"/>
    <property type="project" value="UniProtKB-UniRule"/>
</dbReference>
<dbReference type="SUPFAM" id="SSF48452">
    <property type="entry name" value="TPR-like"/>
    <property type="match status" value="1"/>
</dbReference>
<feature type="chain" id="PRO_5033188823" description="Cell division coordinator CpoB" evidence="2">
    <location>
        <begin position="36"/>
        <end position="274"/>
    </location>
</feature>
<keyword evidence="2" id="KW-0175">Coiled coil</keyword>
<dbReference type="RefSeq" id="WP_182660621.1">
    <property type="nucleotide sequence ID" value="NZ_JACIVI010000001.1"/>
</dbReference>
<keyword evidence="1 2" id="KW-0732">Signal</keyword>
<keyword evidence="2" id="KW-0131">Cell cycle</keyword>
<feature type="signal peptide" evidence="2">
    <location>
        <begin position="1"/>
        <end position="35"/>
    </location>
</feature>
<organism evidence="4 5">
    <name type="scientific">Aquariibacter albus</name>
    <dbReference type="NCBI Taxonomy" id="2759899"/>
    <lineage>
        <taxon>Bacteria</taxon>
        <taxon>Pseudomonadati</taxon>
        <taxon>Pseudomonadota</taxon>
        <taxon>Betaproteobacteria</taxon>
        <taxon>Burkholderiales</taxon>
        <taxon>Sphaerotilaceae</taxon>
        <taxon>Aquariibacter</taxon>
    </lineage>
</organism>
<keyword evidence="5" id="KW-1185">Reference proteome</keyword>
<evidence type="ECO:0000256" key="1">
    <source>
        <dbReference type="ARBA" id="ARBA00022729"/>
    </source>
</evidence>
<dbReference type="Gene3D" id="1.25.40.10">
    <property type="entry name" value="Tetratricopeptide repeat domain"/>
    <property type="match status" value="1"/>
</dbReference>
<proteinExistence type="inferred from homology"/>
<evidence type="ECO:0000313" key="4">
    <source>
        <dbReference type="EMBL" id="MBB1160562.1"/>
    </source>
</evidence>
<evidence type="ECO:0000256" key="2">
    <source>
        <dbReference type="HAMAP-Rule" id="MF_02066"/>
    </source>
</evidence>
<evidence type="ECO:0000259" key="3">
    <source>
        <dbReference type="Pfam" id="PF13525"/>
    </source>
</evidence>
<feature type="domain" description="Outer membrane lipoprotein BamD-like" evidence="3">
    <location>
        <begin position="152"/>
        <end position="274"/>
    </location>
</feature>
<dbReference type="InterPro" id="IPR039565">
    <property type="entry name" value="BamD-like"/>
</dbReference>
<feature type="coiled-coil region" evidence="2">
    <location>
        <begin position="72"/>
        <end position="127"/>
    </location>
</feature>
<dbReference type="Proteomes" id="UP000586093">
    <property type="component" value="Unassembled WGS sequence"/>
</dbReference>
<sequence precursor="true">MWTSARPPAPTRSGPSPLRLAVLLLALGAGGAAQAQLFADNDARKAIIDLRARLDQNAENLRASQTASERLRTELTDLVKQLQRSVLELNTQNEQLRTELAAQRGNIEQILRDLGELQRRLADQSQTLDQRLRKLEPQRVGLDGREFLAQTSETRDYNDALTLLRQGDFVAAASALKAFQSRYPESGYLNSVRYWLGNALYGKREYAGAIESFRALVLTQPDHPRAPEALLAVANCQIELKDNKAARATLDELVRTFPKSEAATAARERLSTLK</sequence>
<evidence type="ECO:0000313" key="5">
    <source>
        <dbReference type="Proteomes" id="UP000586093"/>
    </source>
</evidence>
<dbReference type="InterPro" id="IPR011990">
    <property type="entry name" value="TPR-like_helical_dom_sf"/>
</dbReference>
<keyword evidence="2" id="KW-0132">Cell division</keyword>
<dbReference type="GO" id="GO:0030288">
    <property type="term" value="C:outer membrane-bounded periplasmic space"/>
    <property type="evidence" value="ECO:0007669"/>
    <property type="project" value="UniProtKB-UniRule"/>
</dbReference>
<dbReference type="InterPro" id="IPR014162">
    <property type="entry name" value="CpoB_C"/>
</dbReference>
<keyword evidence="2" id="KW-0574">Periplasm</keyword>
<comment type="similarity">
    <text evidence="2">Belongs to the CpoB family.</text>
</comment>
<comment type="subcellular location">
    <subcellularLocation>
        <location evidence="2">Periplasm</location>
    </subcellularLocation>
</comment>
<dbReference type="EMBL" id="JACIVI010000001">
    <property type="protein sequence ID" value="MBB1160562.1"/>
    <property type="molecule type" value="Genomic_DNA"/>
</dbReference>
<dbReference type="HAMAP" id="MF_02066">
    <property type="entry name" value="CpoB"/>
    <property type="match status" value="1"/>
</dbReference>
<reference evidence="4 5" key="1">
    <citation type="submission" date="2020-08" db="EMBL/GenBank/DDBJ databases">
        <title>Aquariorum lacteus gen. nov., sp. nov., a new member of the family Comamonadaceae, isolated from freshwater aquarium.</title>
        <authorList>
            <person name="Chun S.-J."/>
        </authorList>
    </citation>
    <scope>NUCLEOTIDE SEQUENCE [LARGE SCALE GENOMIC DNA]</scope>
    <source>
        <strain evidence="4 5">SJAQ100</strain>
    </source>
</reference>
<dbReference type="NCBIfam" id="TIGR02795">
    <property type="entry name" value="tol_pal_ybgF"/>
    <property type="match status" value="1"/>
</dbReference>